<dbReference type="GO" id="GO:0009099">
    <property type="term" value="P:L-valine biosynthetic process"/>
    <property type="evidence" value="ECO:0007669"/>
    <property type="project" value="TreeGrafter"/>
</dbReference>
<reference evidence="2 3" key="1">
    <citation type="submission" date="2020-09" db="EMBL/GenBank/DDBJ databases">
        <title>De no assembly of potato wild relative species, Solanum commersonii.</title>
        <authorList>
            <person name="Cho K."/>
        </authorList>
    </citation>
    <scope>NUCLEOTIDE SEQUENCE [LARGE SCALE GENOMIC DNA]</scope>
    <source>
        <strain evidence="2">LZ3.2</strain>
        <tissue evidence="2">Leaf</tissue>
    </source>
</reference>
<dbReference type="InterPro" id="IPR004789">
    <property type="entry name" value="Acetalactate_synth_ssu"/>
</dbReference>
<keyword evidence="3" id="KW-1185">Reference proteome</keyword>
<dbReference type="Proteomes" id="UP000824120">
    <property type="component" value="Chromosome 12"/>
</dbReference>
<feature type="domain" description="Acetolactate synthase small subunit C-terminal" evidence="1">
    <location>
        <begin position="195"/>
        <end position="235"/>
    </location>
</feature>
<organism evidence="2 3">
    <name type="scientific">Solanum commersonii</name>
    <name type="common">Commerson's wild potato</name>
    <name type="synonym">Commerson's nightshade</name>
    <dbReference type="NCBI Taxonomy" id="4109"/>
    <lineage>
        <taxon>Eukaryota</taxon>
        <taxon>Viridiplantae</taxon>
        <taxon>Streptophyta</taxon>
        <taxon>Embryophyta</taxon>
        <taxon>Tracheophyta</taxon>
        <taxon>Spermatophyta</taxon>
        <taxon>Magnoliopsida</taxon>
        <taxon>eudicotyledons</taxon>
        <taxon>Gunneridae</taxon>
        <taxon>Pentapetalae</taxon>
        <taxon>asterids</taxon>
        <taxon>lamiids</taxon>
        <taxon>Solanales</taxon>
        <taxon>Solanaceae</taxon>
        <taxon>Solanoideae</taxon>
        <taxon>Solaneae</taxon>
        <taxon>Solanum</taxon>
    </lineage>
</organism>
<name>A0A9J5W4Z3_SOLCO</name>
<dbReference type="InterPro" id="IPR019455">
    <property type="entry name" value="Acetolactate_synth_ssu_C"/>
</dbReference>
<evidence type="ECO:0000313" key="2">
    <source>
        <dbReference type="EMBL" id="KAG5570629.1"/>
    </source>
</evidence>
<dbReference type="OrthoDB" id="1637444at2759"/>
<dbReference type="SUPFAM" id="SSF55021">
    <property type="entry name" value="ACT-like"/>
    <property type="match status" value="1"/>
</dbReference>
<dbReference type="Pfam" id="PF10369">
    <property type="entry name" value="ALS_ss_C"/>
    <property type="match status" value="2"/>
</dbReference>
<dbReference type="PANTHER" id="PTHR30239:SF0">
    <property type="entry name" value="ACETOLACTATE SYNTHASE SMALL SUBUNIT 1, CHLOROPLASTIC"/>
    <property type="match status" value="1"/>
</dbReference>
<dbReference type="GO" id="GO:1990610">
    <property type="term" value="F:acetolactate synthase regulator activity"/>
    <property type="evidence" value="ECO:0007669"/>
    <property type="project" value="InterPro"/>
</dbReference>
<evidence type="ECO:0000313" key="3">
    <source>
        <dbReference type="Proteomes" id="UP000824120"/>
    </source>
</evidence>
<feature type="domain" description="Acetolactate synthase small subunit C-terminal" evidence="1">
    <location>
        <begin position="254"/>
        <end position="286"/>
    </location>
</feature>
<comment type="caution">
    <text evidence="2">The sequence shown here is derived from an EMBL/GenBank/DDBJ whole genome shotgun (WGS) entry which is preliminary data.</text>
</comment>
<dbReference type="AlphaFoldDB" id="A0A9J5W4Z3"/>
<gene>
    <name evidence="2" type="ORF">H5410_060395</name>
</gene>
<sequence length="302" mass="35011">MISILLDLPLERGIVAEALEWNDMFNNIKQEMLHRISSDHTPIVLQYGYQKSRPAMEFEDYAKDEITWKQRSRTPQLKQGNRNTKFFQRIVDVHMRNKYIDLLGVEGETIVETTDIKREIITFYEKLYSDTAEWRPCCNMNNCPSVTTEEQEELQKPIEQKEDWNVFKLCVTDKTPKPDGYTMVRDFTHHPFAERELMLIKIAVNAAARRHVLDIASIFRAKAVDVSDHTITLEVKFLCTSILNVFSGLSLQAVFGDLHKMVALQRLLEPYGICEVARTGRLALVRESGVDSKYLRGYSYPL</sequence>
<dbReference type="GO" id="GO:0005829">
    <property type="term" value="C:cytosol"/>
    <property type="evidence" value="ECO:0007669"/>
    <property type="project" value="TreeGrafter"/>
</dbReference>
<dbReference type="InterPro" id="IPR045865">
    <property type="entry name" value="ACT-like_dom_sf"/>
</dbReference>
<dbReference type="GO" id="GO:0009097">
    <property type="term" value="P:isoleucine biosynthetic process"/>
    <property type="evidence" value="ECO:0007669"/>
    <property type="project" value="TreeGrafter"/>
</dbReference>
<protein>
    <recommendedName>
        <fullName evidence="1">Acetolactate synthase small subunit C-terminal domain-containing protein</fullName>
    </recommendedName>
</protein>
<accession>A0A9J5W4Z3</accession>
<dbReference type="EMBL" id="JACXVP010000012">
    <property type="protein sequence ID" value="KAG5570629.1"/>
    <property type="molecule type" value="Genomic_DNA"/>
</dbReference>
<proteinExistence type="predicted"/>
<dbReference type="PANTHER" id="PTHR30239">
    <property type="entry name" value="ACETOLACTATE SYNTHASE SMALL SUBUNIT"/>
    <property type="match status" value="1"/>
</dbReference>
<dbReference type="Gene3D" id="3.30.70.1150">
    <property type="entry name" value="ACT-like. Chain A, domain 2"/>
    <property type="match status" value="2"/>
</dbReference>
<dbReference type="GO" id="GO:0003984">
    <property type="term" value="F:acetolactate synthase activity"/>
    <property type="evidence" value="ECO:0007669"/>
    <property type="project" value="TreeGrafter"/>
</dbReference>
<evidence type="ECO:0000259" key="1">
    <source>
        <dbReference type="Pfam" id="PF10369"/>
    </source>
</evidence>
<dbReference type="InterPro" id="IPR027271">
    <property type="entry name" value="Acetolactate_synth/TF_NikR_C"/>
</dbReference>